<organism evidence="1 2">
    <name type="scientific">Mycobacterium leprae (strain Br4923)</name>
    <dbReference type="NCBI Taxonomy" id="561304"/>
    <lineage>
        <taxon>Bacteria</taxon>
        <taxon>Bacillati</taxon>
        <taxon>Actinomycetota</taxon>
        <taxon>Actinomycetes</taxon>
        <taxon>Mycobacteriales</taxon>
        <taxon>Mycobacteriaceae</taxon>
        <taxon>Mycobacterium</taxon>
    </lineage>
</organism>
<sequence length="56" mass="6215">MLDKAKDILVQNADKVETVLDKAGEFVDEKAKGKYTDTIYQVAEETKKAASFDTFG</sequence>
<evidence type="ECO:0000313" key="1">
    <source>
        <dbReference type="EMBL" id="CAR72211.1"/>
    </source>
</evidence>
<dbReference type="Pfam" id="PF14013">
    <property type="entry name" value="MT0933_antitox"/>
    <property type="match status" value="1"/>
</dbReference>
<evidence type="ECO:0000313" key="2">
    <source>
        <dbReference type="Proteomes" id="UP000006900"/>
    </source>
</evidence>
<dbReference type="EMBL" id="FM211192">
    <property type="protein sequence ID" value="CAR72211.1"/>
    <property type="molecule type" value="Genomic_DNA"/>
</dbReference>
<proteinExistence type="predicted"/>
<dbReference type="HOGENOM" id="CLU_148727_5_1_11"/>
<name>A0A0H3N0H6_MYCLB</name>
<accession>A0A0H3N0H6</accession>
<reference evidence="1 2" key="1">
    <citation type="journal article" date="2009" name="Nat. Genet.">
        <title>Comparative genomic and phylogeographic analysis of Mycobacterium leprae.</title>
        <authorList>
            <person name="Monot M."/>
            <person name="Honore N."/>
            <person name="Garnier T."/>
            <person name="Zidane N."/>
            <person name="Sherafi D."/>
            <person name="Paniz-Mondolfi A."/>
            <person name="Matsuoka M."/>
            <person name="Taylor G.M."/>
            <person name="Donoghue H.D."/>
            <person name="Bouwman A."/>
            <person name="Mays S."/>
            <person name="Watson C."/>
            <person name="Lockwood D."/>
            <person name="Khamispour A."/>
            <person name="Dowlati Y."/>
            <person name="Jianping S."/>
            <person name="Rea T.H."/>
            <person name="Vera-Cabrera L."/>
            <person name="Stefani M.M."/>
            <person name="Banu S."/>
            <person name="Macdonald M."/>
            <person name="Sapkota B.R."/>
            <person name="Spencer J.S."/>
            <person name="Thomas J."/>
            <person name="Harshman K."/>
            <person name="Singh P."/>
            <person name="Busso P."/>
            <person name="Gattiker A."/>
            <person name="Rougemont J."/>
            <person name="Brennan P.J."/>
            <person name="Cole S.T."/>
        </authorList>
    </citation>
    <scope>NUCLEOTIDE SEQUENCE [LARGE SCALE GENOMIC DNA]</scope>
    <source>
        <strain evidence="2">Br4923</strain>
    </source>
</reference>
<dbReference type="InterPro" id="IPR028037">
    <property type="entry name" value="Antitoxin_Rv0909/MT0933"/>
</dbReference>
<gene>
    <name evidence="1" type="ordered locus">MLBr02114</name>
</gene>
<protein>
    <recommendedName>
        <fullName evidence="3">Antitoxin</fullName>
    </recommendedName>
</protein>
<dbReference type="AlphaFoldDB" id="A0A0H3N0H6"/>
<dbReference type="KEGG" id="mlb:MLBr02114"/>
<dbReference type="Proteomes" id="UP000006900">
    <property type="component" value="Chromosome"/>
</dbReference>
<evidence type="ECO:0008006" key="3">
    <source>
        <dbReference type="Google" id="ProtNLM"/>
    </source>
</evidence>